<accession>A0A2N9AV78</accession>
<feature type="region of interest" description="Disordered" evidence="1">
    <location>
        <begin position="94"/>
        <end position="114"/>
    </location>
</feature>
<evidence type="ECO:0000256" key="1">
    <source>
        <dbReference type="SAM" id="MobiDB-lite"/>
    </source>
</evidence>
<evidence type="ECO:0000259" key="2">
    <source>
        <dbReference type="Pfam" id="PF02514"/>
    </source>
</evidence>
<feature type="domain" description="CobN/magnesium chelatase" evidence="2">
    <location>
        <begin position="73"/>
        <end position="133"/>
    </location>
</feature>
<dbReference type="PANTHER" id="PTHR44119">
    <property type="entry name" value="MAGNESIUM-CHELATASE SUBUNIT CHLH, CHLOROPLASTIC"/>
    <property type="match status" value="1"/>
</dbReference>
<organism evidence="3 4">
    <name type="scientific">Methylorubrum extorquens</name>
    <name type="common">Methylobacterium dichloromethanicum</name>
    <name type="synonym">Methylobacterium extorquens</name>
    <dbReference type="NCBI Taxonomy" id="408"/>
    <lineage>
        <taxon>Bacteria</taxon>
        <taxon>Pseudomonadati</taxon>
        <taxon>Pseudomonadota</taxon>
        <taxon>Alphaproteobacteria</taxon>
        <taxon>Hyphomicrobiales</taxon>
        <taxon>Methylobacteriaceae</taxon>
        <taxon>Methylorubrum</taxon>
    </lineage>
</organism>
<dbReference type="InterPro" id="IPR003672">
    <property type="entry name" value="CobN/Mg_chltase"/>
</dbReference>
<feature type="domain" description="CobN/magnesium chelatase" evidence="2">
    <location>
        <begin position="3"/>
        <end position="68"/>
    </location>
</feature>
<dbReference type="Proteomes" id="UP000233769">
    <property type="component" value="Chromosome tk0001"/>
</dbReference>
<protein>
    <recommendedName>
        <fullName evidence="2">CobN/magnesium chelatase domain-containing protein</fullName>
    </recommendedName>
</protein>
<sequence>MLDPRRAGLIATAILDEAASAGLLAGAGIDGDTPMADALTALDAHLCDLGETPFRDGLHVFGRAPADATEPVRASAEAERAALAAALDGRFVAPGPAGSPSRGRLDVMPTGRNLTTLDPRALPTRAATMLGAKKRRTRWCAATFRTRASTRPGSSWISGPRRRSARAARTWRMRWP</sequence>
<evidence type="ECO:0000313" key="4">
    <source>
        <dbReference type="Proteomes" id="UP000233769"/>
    </source>
</evidence>
<reference evidence="4" key="1">
    <citation type="submission" date="2017-10" db="EMBL/GenBank/DDBJ databases">
        <authorList>
            <person name="Regsiter A."/>
            <person name="William W."/>
        </authorList>
    </citation>
    <scope>NUCLEOTIDE SEQUENCE [LARGE SCALE GENOMIC DNA]</scope>
</reference>
<dbReference type="PANTHER" id="PTHR44119:SF4">
    <property type="entry name" value="AEROBIC COBALTOCHELATASE SUBUNIT COBN"/>
    <property type="match status" value="1"/>
</dbReference>
<dbReference type="Pfam" id="PF02514">
    <property type="entry name" value="CobN-Mg_chel"/>
    <property type="match status" value="2"/>
</dbReference>
<gene>
    <name evidence="3" type="ORF">TK0001_4576</name>
</gene>
<proteinExistence type="predicted"/>
<name>A0A2N9AV78_METEX</name>
<dbReference type="AlphaFoldDB" id="A0A2N9AV78"/>
<evidence type="ECO:0000313" key="3">
    <source>
        <dbReference type="EMBL" id="SOR31178.1"/>
    </source>
</evidence>
<dbReference type="EMBL" id="LT962688">
    <property type="protein sequence ID" value="SOR31178.1"/>
    <property type="molecule type" value="Genomic_DNA"/>
</dbReference>